<dbReference type="EMBL" id="ACDY02000003">
    <property type="protein sequence ID" value="EEZ72296.1"/>
    <property type="molecule type" value="Genomic_DNA"/>
</dbReference>
<sequence length="221" mass="24061">MFKGRLKAGFKELLFPMKANFGSLLLLLMLSACASSAGERGLMFFDTEGKSRTATFMKTVGGNGEIAGEVTIDGEYALDIVRMNDDLSIAVQDNKGRSRASDLKSLSQAKSFTLFAFSRYAGTVEVDKVSAVTGICADYRSKGLKVAVADNMRSKQGIVVFRASGVMASNKRKINEAYLDYSASPKLPSAQKQKLEQDKNNMIAVHYGRLEELIARGICAR</sequence>
<comment type="caution">
    <text evidence="1">The sequence shown here is derived from an EMBL/GenBank/DDBJ whole genome shotgun (WGS) entry which is preliminary data.</text>
</comment>
<organism evidence="1 2">
    <name type="scientific">Neisseria cinerea ATCC 14685</name>
    <dbReference type="NCBI Taxonomy" id="546262"/>
    <lineage>
        <taxon>Bacteria</taxon>
        <taxon>Pseudomonadati</taxon>
        <taxon>Pseudomonadota</taxon>
        <taxon>Betaproteobacteria</taxon>
        <taxon>Neisseriales</taxon>
        <taxon>Neisseriaceae</taxon>
        <taxon>Neisseria</taxon>
    </lineage>
</organism>
<evidence type="ECO:0008006" key="3">
    <source>
        <dbReference type="Google" id="ProtNLM"/>
    </source>
</evidence>
<dbReference type="PROSITE" id="PS51257">
    <property type="entry name" value="PROKAR_LIPOPROTEIN"/>
    <property type="match status" value="1"/>
</dbReference>
<name>D0W220_NEICI</name>
<protein>
    <recommendedName>
        <fullName evidence="3">Lipoprotein</fullName>
    </recommendedName>
</protein>
<evidence type="ECO:0000313" key="2">
    <source>
        <dbReference type="Proteomes" id="UP000003294"/>
    </source>
</evidence>
<evidence type="ECO:0000313" key="1">
    <source>
        <dbReference type="EMBL" id="EEZ72296.1"/>
    </source>
</evidence>
<proteinExistence type="predicted"/>
<gene>
    <name evidence="1" type="ORF">NEICINOT_03698</name>
</gene>
<dbReference type="Proteomes" id="UP000003294">
    <property type="component" value="Unassembled WGS sequence"/>
</dbReference>
<accession>D0W220</accession>
<reference evidence="1 2" key="1">
    <citation type="submission" date="2009-10" db="EMBL/GenBank/DDBJ databases">
        <authorList>
            <person name="Weinstock G."/>
            <person name="Sodergren E."/>
            <person name="Clifton S."/>
            <person name="Fulton L."/>
            <person name="Fulton B."/>
            <person name="Courtney L."/>
            <person name="Fronick C."/>
            <person name="Harrison M."/>
            <person name="Strong C."/>
            <person name="Farmer C."/>
            <person name="Delahaunty K."/>
            <person name="Markovic C."/>
            <person name="Hall O."/>
            <person name="Minx P."/>
            <person name="Tomlinson C."/>
            <person name="Mitreva M."/>
            <person name="Nelson J."/>
            <person name="Hou S."/>
            <person name="Wollam A."/>
            <person name="Pepin K.H."/>
            <person name="Johnson M."/>
            <person name="Bhonagiri V."/>
            <person name="Nash W.E."/>
            <person name="Warren W."/>
            <person name="Chinwalla A."/>
            <person name="Mardis E.R."/>
            <person name="Wilson R.K."/>
        </authorList>
    </citation>
    <scope>NUCLEOTIDE SEQUENCE [LARGE SCALE GENOMIC DNA]</scope>
    <source>
        <strain evidence="1 2">ATCC 14685</strain>
    </source>
</reference>
<dbReference type="STRING" id="546262.NEICINOT_03698"/>
<dbReference type="AlphaFoldDB" id="D0W220"/>